<organism evidence="2 3">
    <name type="scientific">Asparagus officinalis</name>
    <name type="common">Garden asparagus</name>
    <dbReference type="NCBI Taxonomy" id="4686"/>
    <lineage>
        <taxon>Eukaryota</taxon>
        <taxon>Viridiplantae</taxon>
        <taxon>Streptophyta</taxon>
        <taxon>Embryophyta</taxon>
        <taxon>Tracheophyta</taxon>
        <taxon>Spermatophyta</taxon>
        <taxon>Magnoliopsida</taxon>
        <taxon>Liliopsida</taxon>
        <taxon>Asparagales</taxon>
        <taxon>Asparagaceae</taxon>
        <taxon>Asparagoideae</taxon>
        <taxon>Asparagus</taxon>
    </lineage>
</organism>
<dbReference type="AlphaFoldDB" id="A0A5P1F7C0"/>
<name>A0A5P1F7C0_ASPOF</name>
<reference evidence="3" key="1">
    <citation type="journal article" date="2017" name="Nat. Commun.">
        <title>The asparagus genome sheds light on the origin and evolution of a young Y chromosome.</title>
        <authorList>
            <person name="Harkess A."/>
            <person name="Zhou J."/>
            <person name="Xu C."/>
            <person name="Bowers J.E."/>
            <person name="Van der Hulst R."/>
            <person name="Ayyampalayam S."/>
            <person name="Mercati F."/>
            <person name="Riccardi P."/>
            <person name="McKain M.R."/>
            <person name="Kakrana A."/>
            <person name="Tang H."/>
            <person name="Ray J."/>
            <person name="Groenendijk J."/>
            <person name="Arikit S."/>
            <person name="Mathioni S.M."/>
            <person name="Nakano M."/>
            <person name="Shan H."/>
            <person name="Telgmann-Rauber A."/>
            <person name="Kanno A."/>
            <person name="Yue Z."/>
            <person name="Chen H."/>
            <person name="Li W."/>
            <person name="Chen Y."/>
            <person name="Xu X."/>
            <person name="Zhang Y."/>
            <person name="Luo S."/>
            <person name="Chen H."/>
            <person name="Gao J."/>
            <person name="Mao Z."/>
            <person name="Pires J.C."/>
            <person name="Luo M."/>
            <person name="Kudrna D."/>
            <person name="Wing R.A."/>
            <person name="Meyers B.C."/>
            <person name="Yi K."/>
            <person name="Kong H."/>
            <person name="Lavrijsen P."/>
            <person name="Sunseri F."/>
            <person name="Falavigna A."/>
            <person name="Ye Y."/>
            <person name="Leebens-Mack J.H."/>
            <person name="Chen G."/>
        </authorList>
    </citation>
    <scope>NUCLEOTIDE SEQUENCE [LARGE SCALE GENOMIC DNA]</scope>
    <source>
        <strain evidence="3">cv. DH0086</strain>
    </source>
</reference>
<accession>A0A5P1F7C0</accession>
<evidence type="ECO:0000256" key="1">
    <source>
        <dbReference type="SAM" id="MobiDB-lite"/>
    </source>
</evidence>
<gene>
    <name evidence="2" type="ORF">A4U43_C04F29560</name>
</gene>
<feature type="compositionally biased region" description="Basic and acidic residues" evidence="1">
    <location>
        <begin position="95"/>
        <end position="114"/>
    </location>
</feature>
<protein>
    <submittedName>
        <fullName evidence="2">Uncharacterized protein</fullName>
    </submittedName>
</protein>
<evidence type="ECO:0000313" key="3">
    <source>
        <dbReference type="Proteomes" id="UP000243459"/>
    </source>
</evidence>
<proteinExistence type="predicted"/>
<feature type="compositionally biased region" description="Basic and acidic residues" evidence="1">
    <location>
        <begin position="60"/>
        <end position="72"/>
    </location>
</feature>
<keyword evidence="3" id="KW-1185">Reference proteome</keyword>
<dbReference type="EMBL" id="CM007384">
    <property type="protein sequence ID" value="ONK73307.1"/>
    <property type="molecule type" value="Genomic_DNA"/>
</dbReference>
<feature type="region of interest" description="Disordered" evidence="1">
    <location>
        <begin position="53"/>
        <end position="114"/>
    </location>
</feature>
<evidence type="ECO:0000313" key="2">
    <source>
        <dbReference type="EMBL" id="ONK73307.1"/>
    </source>
</evidence>
<dbReference type="Proteomes" id="UP000243459">
    <property type="component" value="Chromosome 4"/>
</dbReference>
<dbReference type="Gramene" id="ONK73307">
    <property type="protein sequence ID" value="ONK73307"/>
    <property type="gene ID" value="A4U43_C04F29560"/>
</dbReference>
<sequence length="114" mass="12833">MVLVQAVCPMTSLLADQHEEELIDKPNKYQELISMSNLNVAQPHVHDPAIILSNGPETPARTDEANGRKFRSESSSLVAEPRVSESVDKYVSNPVRHEYPRIERTAGPHQKLEY</sequence>